<accession>A0ABQ3BND1</accession>
<dbReference type="InterPro" id="IPR036594">
    <property type="entry name" value="Meth_synthase_dom"/>
</dbReference>
<dbReference type="Proteomes" id="UP000615593">
    <property type="component" value="Unassembled WGS sequence"/>
</dbReference>
<evidence type="ECO:0000256" key="1">
    <source>
        <dbReference type="ARBA" id="ARBA00022491"/>
    </source>
</evidence>
<organism evidence="6 7">
    <name type="scientific">Mesonia mobilis</name>
    <dbReference type="NCBI Taxonomy" id="369791"/>
    <lineage>
        <taxon>Bacteria</taxon>
        <taxon>Pseudomonadati</taxon>
        <taxon>Bacteroidota</taxon>
        <taxon>Flavobacteriia</taxon>
        <taxon>Flavobacteriales</taxon>
        <taxon>Flavobacteriaceae</taxon>
        <taxon>Mesonia</taxon>
    </lineage>
</organism>
<dbReference type="InterPro" id="IPR047057">
    <property type="entry name" value="MerR_fam"/>
</dbReference>
<keyword evidence="7" id="KW-1185">Reference proteome</keyword>
<keyword evidence="4" id="KW-0804">Transcription</keyword>
<evidence type="ECO:0000313" key="6">
    <source>
        <dbReference type="EMBL" id="GGZ52514.1"/>
    </source>
</evidence>
<evidence type="ECO:0000256" key="2">
    <source>
        <dbReference type="ARBA" id="ARBA00023015"/>
    </source>
</evidence>
<dbReference type="GeneID" id="94368932"/>
<protein>
    <submittedName>
        <fullName evidence="6">MerR family transcriptional regulator</fullName>
    </submittedName>
</protein>
<dbReference type="RefSeq" id="WP_027884157.1">
    <property type="nucleotide sequence ID" value="NZ_BMWY01000003.1"/>
</dbReference>
<name>A0ABQ3BND1_9FLAO</name>
<feature type="domain" description="HTH merR-type" evidence="5">
    <location>
        <begin position="7"/>
        <end position="76"/>
    </location>
</feature>
<dbReference type="Gene3D" id="1.10.1240.10">
    <property type="entry name" value="Methionine synthase domain"/>
    <property type="match status" value="1"/>
</dbReference>
<reference evidence="7" key="1">
    <citation type="journal article" date="2019" name="Int. J. Syst. Evol. Microbiol.">
        <title>The Global Catalogue of Microorganisms (GCM) 10K type strain sequencing project: providing services to taxonomists for standard genome sequencing and annotation.</title>
        <authorList>
            <consortium name="The Broad Institute Genomics Platform"/>
            <consortium name="The Broad Institute Genome Sequencing Center for Infectious Disease"/>
            <person name="Wu L."/>
            <person name="Ma J."/>
        </authorList>
    </citation>
    <scope>NUCLEOTIDE SEQUENCE [LARGE SCALE GENOMIC DNA]</scope>
    <source>
        <strain evidence="7">KCTC 12708</strain>
    </source>
</reference>
<comment type="caution">
    <text evidence="6">The sequence shown here is derived from an EMBL/GenBank/DDBJ whole genome shotgun (WGS) entry which is preliminary data.</text>
</comment>
<dbReference type="PANTHER" id="PTHR30204">
    <property type="entry name" value="REDOX-CYCLING DRUG-SENSING TRANSCRIPTIONAL ACTIVATOR SOXR"/>
    <property type="match status" value="1"/>
</dbReference>
<dbReference type="InterPro" id="IPR009061">
    <property type="entry name" value="DNA-bd_dom_put_sf"/>
</dbReference>
<gene>
    <name evidence="6" type="ORF">GCM10008088_12650</name>
</gene>
<evidence type="ECO:0000259" key="5">
    <source>
        <dbReference type="PROSITE" id="PS50937"/>
    </source>
</evidence>
<dbReference type="PROSITE" id="PS50937">
    <property type="entry name" value="HTH_MERR_2"/>
    <property type="match status" value="1"/>
</dbReference>
<dbReference type="CDD" id="cd01104">
    <property type="entry name" value="HTH_MlrA-CarA"/>
    <property type="match status" value="1"/>
</dbReference>
<dbReference type="Pfam" id="PF13411">
    <property type="entry name" value="MerR_1"/>
    <property type="match status" value="1"/>
</dbReference>
<evidence type="ECO:0000313" key="7">
    <source>
        <dbReference type="Proteomes" id="UP000615593"/>
    </source>
</evidence>
<dbReference type="PANTHER" id="PTHR30204:SF69">
    <property type="entry name" value="MERR-FAMILY TRANSCRIPTIONAL REGULATOR"/>
    <property type="match status" value="1"/>
</dbReference>
<sequence>MAYIKKQFSIKDLEVLSGIKAHTLRMWEKRYSILTPQRTDTNIRTYGLDDLQKLLNISFLNENGYKISRISKLKDEEINELVKSISSTNHSNDRAIKSFTLSMYNFDQNLFFDTYNSLLKTKTFREIFHQVFIPLLESIGLLWQTNSIHPVHEHFISNLIKQKLLLNIENLQQQKPQKTHLNFVLFLPENEVHDLGILYTNYEILLHGYQAIYLGQSLPMEDLKFLNKVYDNIRFISYFTVKPVNEAKYLEQFNNEILSTIDAELWVLGKKSEAITETPSDRIKPLKSLEELVRKL</sequence>
<keyword evidence="3" id="KW-0238">DNA-binding</keyword>
<dbReference type="InterPro" id="IPR003759">
    <property type="entry name" value="Cbl-bd_cap"/>
</dbReference>
<keyword evidence="2" id="KW-0805">Transcription regulation</keyword>
<dbReference type="SUPFAM" id="SSF46955">
    <property type="entry name" value="Putative DNA-binding domain"/>
    <property type="match status" value="1"/>
</dbReference>
<dbReference type="SMART" id="SM00422">
    <property type="entry name" value="HTH_MERR"/>
    <property type="match status" value="1"/>
</dbReference>
<dbReference type="Gene3D" id="1.10.1660.10">
    <property type="match status" value="1"/>
</dbReference>
<evidence type="ECO:0000256" key="3">
    <source>
        <dbReference type="ARBA" id="ARBA00023125"/>
    </source>
</evidence>
<dbReference type="InterPro" id="IPR000551">
    <property type="entry name" value="MerR-type_HTH_dom"/>
</dbReference>
<dbReference type="Pfam" id="PF02607">
    <property type="entry name" value="B12-binding_2"/>
    <property type="match status" value="1"/>
</dbReference>
<evidence type="ECO:0000256" key="4">
    <source>
        <dbReference type="ARBA" id="ARBA00023163"/>
    </source>
</evidence>
<dbReference type="Gene3D" id="3.40.50.280">
    <property type="entry name" value="Cobalamin-binding domain"/>
    <property type="match status" value="1"/>
</dbReference>
<dbReference type="EMBL" id="BMWY01000003">
    <property type="protein sequence ID" value="GGZ52514.1"/>
    <property type="molecule type" value="Genomic_DNA"/>
</dbReference>
<keyword evidence="1" id="KW-0678">Repressor</keyword>
<proteinExistence type="predicted"/>